<evidence type="ECO:0000256" key="5">
    <source>
        <dbReference type="ARBA" id="ARBA00007809"/>
    </source>
</evidence>
<dbReference type="GO" id="GO:0005545">
    <property type="term" value="F:1-phosphatidylinositol binding"/>
    <property type="evidence" value="ECO:0007669"/>
    <property type="project" value="InterPro"/>
</dbReference>
<keyword evidence="8" id="KW-0254">Endocytosis</keyword>
<dbReference type="FunFam" id="1.25.40.90:FF:000019">
    <property type="entry name" value="Clathrin coat assembly protein"/>
    <property type="match status" value="1"/>
</dbReference>
<dbReference type="GO" id="GO:0005905">
    <property type="term" value="C:clathrin-coated pit"/>
    <property type="evidence" value="ECO:0007669"/>
    <property type="project" value="UniProtKB-SubCell"/>
</dbReference>
<dbReference type="PANTHER" id="PTHR22951:SF12">
    <property type="entry name" value="OS05G0426100 PROTEIN"/>
    <property type="match status" value="1"/>
</dbReference>
<evidence type="ECO:0000259" key="20">
    <source>
        <dbReference type="PROSITE" id="PS50942"/>
    </source>
</evidence>
<evidence type="ECO:0000256" key="13">
    <source>
        <dbReference type="ARBA" id="ARBA00023034"/>
    </source>
</evidence>
<feature type="transmembrane region" description="Helical" evidence="18">
    <location>
        <begin position="140"/>
        <end position="160"/>
    </location>
</feature>
<keyword evidence="22" id="KW-1185">Reference proteome</keyword>
<evidence type="ECO:0000256" key="17">
    <source>
        <dbReference type="ARBA" id="ARBA00038715"/>
    </source>
</evidence>
<dbReference type="eggNOG" id="KOG0251">
    <property type="taxonomic scope" value="Eukaryota"/>
</dbReference>
<reference evidence="21 22" key="1">
    <citation type="submission" date="2012-08" db="EMBL/GenBank/DDBJ databases">
        <title>Oryza genome evolution.</title>
        <authorList>
            <person name="Wing R.A."/>
        </authorList>
    </citation>
    <scope>NUCLEOTIDE SEQUENCE</scope>
</reference>
<dbReference type="HOGENOM" id="CLU_014098_3_1_1"/>
<dbReference type="PROSITE" id="PS50942">
    <property type="entry name" value="ENTH"/>
    <property type="match status" value="1"/>
</dbReference>
<evidence type="ECO:0000256" key="1">
    <source>
        <dbReference type="ARBA" id="ARBA00004132"/>
    </source>
</evidence>
<comment type="caution">
    <text evidence="18">Lacks conserved residue(s) required for the propagation of feature annotation.</text>
</comment>
<dbReference type="eggNOG" id="KOG1623">
    <property type="taxonomic scope" value="Eukaryota"/>
</dbReference>
<dbReference type="GO" id="GO:0005546">
    <property type="term" value="F:phosphatidylinositol-4,5-bisphosphate binding"/>
    <property type="evidence" value="ECO:0007669"/>
    <property type="project" value="TreeGrafter"/>
</dbReference>
<keyword evidence="14 18" id="KW-0472">Membrane</keyword>
<dbReference type="Gramene" id="LPERR05G13640.1">
    <property type="protein sequence ID" value="LPERR05G13640.1"/>
    <property type="gene ID" value="LPERR05G13640"/>
</dbReference>
<feature type="transmembrane region" description="Helical" evidence="18">
    <location>
        <begin position="114"/>
        <end position="134"/>
    </location>
</feature>
<feature type="transmembrane region" description="Helical" evidence="18">
    <location>
        <begin position="172"/>
        <end position="194"/>
    </location>
</feature>
<evidence type="ECO:0000256" key="7">
    <source>
        <dbReference type="ARBA" id="ARBA00022475"/>
    </source>
</evidence>
<dbReference type="GO" id="GO:0005794">
    <property type="term" value="C:Golgi apparatus"/>
    <property type="evidence" value="ECO:0007669"/>
    <property type="project" value="UniProtKB-SubCell"/>
</dbReference>
<comment type="subunit">
    <text evidence="17">Forms homooligomers and/or heterooligomers.</text>
</comment>
<keyword evidence="13" id="KW-0333">Golgi apparatus</keyword>
<dbReference type="GO" id="GO:0030136">
    <property type="term" value="C:clathrin-coated vesicle"/>
    <property type="evidence" value="ECO:0007669"/>
    <property type="project" value="UniProtKB-SubCell"/>
</dbReference>
<keyword evidence="12 18" id="KW-1133">Transmembrane helix</keyword>
<dbReference type="Proteomes" id="UP000032180">
    <property type="component" value="Chromosome 5"/>
</dbReference>
<dbReference type="SUPFAM" id="SSF89009">
    <property type="entry name" value="GAT-like domain"/>
    <property type="match status" value="1"/>
</dbReference>
<dbReference type="AlphaFoldDB" id="A0A0D9WGR2"/>
<dbReference type="PANTHER" id="PTHR22951">
    <property type="entry name" value="CLATHRIN ASSEMBLY PROTEIN"/>
    <property type="match status" value="1"/>
</dbReference>
<comment type="subcellular location">
    <subcellularLocation>
        <location evidence="4">Cell membrane</location>
        <topology evidence="4">Multi-pass membrane protein</topology>
    </subcellularLocation>
    <subcellularLocation>
        <location evidence="1">Cytoplasmic vesicle</location>
        <location evidence="1">Clathrin-coated vesicle</location>
    </subcellularLocation>
    <subcellularLocation>
        <location evidence="2">Golgi apparatus</location>
    </subcellularLocation>
    <subcellularLocation>
        <location evidence="3">Membrane</location>
        <location evidence="3">Clathrin-coated pit</location>
    </subcellularLocation>
</comment>
<feature type="region of interest" description="Disordered" evidence="19">
    <location>
        <begin position="595"/>
        <end position="618"/>
    </location>
</feature>
<keyword evidence="15" id="KW-0168">Coated pit</keyword>
<dbReference type="GO" id="GO:0000149">
    <property type="term" value="F:SNARE binding"/>
    <property type="evidence" value="ECO:0007669"/>
    <property type="project" value="TreeGrafter"/>
</dbReference>
<evidence type="ECO:0000256" key="6">
    <source>
        <dbReference type="ARBA" id="ARBA00022448"/>
    </source>
</evidence>
<feature type="compositionally biased region" description="Pro residues" evidence="19">
    <location>
        <begin position="605"/>
        <end position="617"/>
    </location>
</feature>
<proteinExistence type="inferred from homology"/>
<dbReference type="InterPro" id="IPR048050">
    <property type="entry name" value="ANTH_N_plant"/>
</dbReference>
<dbReference type="GO" id="GO:0005886">
    <property type="term" value="C:plasma membrane"/>
    <property type="evidence" value="ECO:0007669"/>
    <property type="project" value="UniProtKB-SubCell"/>
</dbReference>
<evidence type="ECO:0000256" key="10">
    <source>
        <dbReference type="ARBA" id="ARBA00022692"/>
    </source>
</evidence>
<dbReference type="GO" id="GO:0048268">
    <property type="term" value="P:clathrin coat assembly"/>
    <property type="evidence" value="ECO:0007669"/>
    <property type="project" value="InterPro"/>
</dbReference>
<dbReference type="GO" id="GO:0032050">
    <property type="term" value="F:clathrin heavy chain binding"/>
    <property type="evidence" value="ECO:0007669"/>
    <property type="project" value="TreeGrafter"/>
</dbReference>
<keyword evidence="11" id="KW-0677">Repeat</keyword>
<evidence type="ECO:0000256" key="15">
    <source>
        <dbReference type="ARBA" id="ARBA00023176"/>
    </source>
</evidence>
<dbReference type="CDD" id="cd16987">
    <property type="entry name" value="ANTH_N_AP180_plant"/>
    <property type="match status" value="1"/>
</dbReference>
<dbReference type="InterPro" id="IPR013809">
    <property type="entry name" value="ENTH"/>
</dbReference>
<keyword evidence="6" id="KW-0813">Transport</keyword>
<evidence type="ECO:0000256" key="4">
    <source>
        <dbReference type="ARBA" id="ARBA00004651"/>
    </source>
</evidence>
<feature type="transmembrane region" description="Helical" evidence="18">
    <location>
        <begin position="53"/>
        <end position="70"/>
    </location>
</feature>
<comment type="similarity">
    <text evidence="5">Belongs to the SWEET sugar transporter family.</text>
</comment>
<evidence type="ECO:0000256" key="2">
    <source>
        <dbReference type="ARBA" id="ARBA00004555"/>
    </source>
</evidence>
<reference evidence="21" key="3">
    <citation type="submission" date="2015-04" db="UniProtKB">
        <authorList>
            <consortium name="EnsemblPlants"/>
        </authorList>
    </citation>
    <scope>IDENTIFICATION</scope>
</reference>
<organism evidence="21 22">
    <name type="scientific">Leersia perrieri</name>
    <dbReference type="NCBI Taxonomy" id="77586"/>
    <lineage>
        <taxon>Eukaryota</taxon>
        <taxon>Viridiplantae</taxon>
        <taxon>Streptophyta</taxon>
        <taxon>Embryophyta</taxon>
        <taxon>Tracheophyta</taxon>
        <taxon>Spermatophyta</taxon>
        <taxon>Magnoliopsida</taxon>
        <taxon>Liliopsida</taxon>
        <taxon>Poales</taxon>
        <taxon>Poaceae</taxon>
        <taxon>BOP clade</taxon>
        <taxon>Oryzoideae</taxon>
        <taxon>Oryzeae</taxon>
        <taxon>Oryzinae</taxon>
        <taxon>Leersia</taxon>
    </lineage>
</organism>
<evidence type="ECO:0000256" key="3">
    <source>
        <dbReference type="ARBA" id="ARBA00004600"/>
    </source>
</evidence>
<dbReference type="Pfam" id="PF03083">
    <property type="entry name" value="MtN3_slv"/>
    <property type="match status" value="2"/>
</dbReference>
<dbReference type="FunFam" id="1.20.1280.290:FF:000001">
    <property type="entry name" value="Bidirectional sugar transporter SWEET"/>
    <property type="match status" value="1"/>
</dbReference>
<evidence type="ECO:0000256" key="8">
    <source>
        <dbReference type="ARBA" id="ARBA00022583"/>
    </source>
</evidence>
<evidence type="ECO:0000256" key="11">
    <source>
        <dbReference type="ARBA" id="ARBA00022737"/>
    </source>
</evidence>
<dbReference type="STRING" id="77586.A0A0D9WGR2"/>
<dbReference type="SMART" id="SM00273">
    <property type="entry name" value="ENTH"/>
    <property type="match status" value="1"/>
</dbReference>
<dbReference type="FunFam" id="1.20.1280.290:FF:000002">
    <property type="entry name" value="Bidirectional sugar transporter SWEET"/>
    <property type="match status" value="1"/>
</dbReference>
<evidence type="ECO:0000256" key="16">
    <source>
        <dbReference type="ARBA" id="ARBA00023329"/>
    </source>
</evidence>
<dbReference type="InterPro" id="IPR004316">
    <property type="entry name" value="SWEET_rpt"/>
</dbReference>
<name>A0A0D9WGR2_9ORYZ</name>
<evidence type="ECO:0000256" key="9">
    <source>
        <dbReference type="ARBA" id="ARBA00022597"/>
    </source>
</evidence>
<dbReference type="Pfam" id="PF07651">
    <property type="entry name" value="ANTH"/>
    <property type="match status" value="1"/>
</dbReference>
<dbReference type="InterPro" id="IPR008942">
    <property type="entry name" value="ENTH_VHS"/>
</dbReference>
<dbReference type="Gene3D" id="1.25.40.90">
    <property type="match status" value="1"/>
</dbReference>
<dbReference type="InterPro" id="IPR014712">
    <property type="entry name" value="ANTH_dom_sf"/>
</dbReference>
<evidence type="ECO:0000256" key="12">
    <source>
        <dbReference type="ARBA" id="ARBA00022989"/>
    </source>
</evidence>
<dbReference type="SUPFAM" id="SSF48464">
    <property type="entry name" value="ENTH/VHS domain"/>
    <property type="match status" value="1"/>
</dbReference>
<dbReference type="GO" id="GO:0006900">
    <property type="term" value="P:vesicle budding from membrane"/>
    <property type="evidence" value="ECO:0007669"/>
    <property type="project" value="TreeGrafter"/>
</dbReference>
<feature type="transmembrane region" description="Helical" evidence="18">
    <location>
        <begin position="82"/>
        <end position="102"/>
    </location>
</feature>
<dbReference type="FunFam" id="1.20.58.150:FF:000005">
    <property type="entry name" value="putative clathrin assembly protein At2g25430"/>
    <property type="match status" value="1"/>
</dbReference>
<protein>
    <recommendedName>
        <fullName evidence="20">ENTH domain-containing protein</fullName>
    </recommendedName>
</protein>
<dbReference type="EnsemblPlants" id="LPERR05G13640.1">
    <property type="protein sequence ID" value="LPERR05G13640.1"/>
    <property type="gene ID" value="LPERR05G13640"/>
</dbReference>
<evidence type="ECO:0000256" key="18">
    <source>
        <dbReference type="PROSITE-ProRule" id="PRU00243"/>
    </source>
</evidence>
<feature type="domain" description="ENTH" evidence="20">
    <location>
        <begin position="299"/>
        <end position="441"/>
    </location>
</feature>
<keyword evidence="16" id="KW-0968">Cytoplasmic vesicle</keyword>
<dbReference type="Gene3D" id="1.20.58.150">
    <property type="entry name" value="ANTH domain"/>
    <property type="match status" value="1"/>
</dbReference>
<keyword evidence="7" id="KW-1003">Cell membrane</keyword>
<evidence type="ECO:0000256" key="14">
    <source>
        <dbReference type="ARBA" id="ARBA00023136"/>
    </source>
</evidence>
<dbReference type="InterPro" id="IPR045192">
    <property type="entry name" value="AP180-like"/>
</dbReference>
<accession>A0A0D9WGR2</accession>
<dbReference type="Gene3D" id="1.20.1280.290">
    <property type="match status" value="2"/>
</dbReference>
<reference evidence="22" key="2">
    <citation type="submission" date="2013-12" db="EMBL/GenBank/DDBJ databases">
        <authorList>
            <person name="Yu Y."/>
            <person name="Lee S."/>
            <person name="de Baynast K."/>
            <person name="Wissotski M."/>
            <person name="Liu L."/>
            <person name="Talag J."/>
            <person name="Goicoechea J."/>
            <person name="Angelova A."/>
            <person name="Jetty R."/>
            <person name="Kudrna D."/>
            <person name="Golser W."/>
            <person name="Rivera L."/>
            <person name="Zhang J."/>
            <person name="Wing R."/>
        </authorList>
    </citation>
    <scope>NUCLEOTIDE SEQUENCE</scope>
</reference>
<evidence type="ECO:0000313" key="22">
    <source>
        <dbReference type="Proteomes" id="UP000032180"/>
    </source>
</evidence>
<evidence type="ECO:0000256" key="19">
    <source>
        <dbReference type="SAM" id="MobiDB-lite"/>
    </source>
</evidence>
<dbReference type="GO" id="GO:0072583">
    <property type="term" value="P:clathrin-dependent endocytosis"/>
    <property type="evidence" value="ECO:0007669"/>
    <property type="project" value="InterPro"/>
</dbReference>
<sequence>MEIRFVSARKLYNKMEDVAKFLFGICGENTLRIHRPTFWRIIRRKSTEDFSGVPYNMTLINCLLSAWYGLPFVSPNNILVSTINGAGAVIEMVYVVVFLVFASSHKTRMRTLGLACAVASVFAAVALVSLLALHGNSRKLLCGVAATVCSICMYASPLSIMRLVIKTKSVEYMPFLLSLAVFLCGTSWFIYGLLGRDPFVTIPNGCGSFLGAVQLVLYSIYRNNKGGAGGGKQAGDGGEDDVEMAEGRNNKVADGGVGAEETDTTAAGKADSKVYKLRKAIGAVKDQTSIGLAKVGGSGGAASSSDLDVAIVKATRHSESFPADERHVREVISLALSSRSHVAASVASLSRRLGRTRSWAVALKTLSLVHRLLLADADTDSDAAFEQEVFHATRRGTRMLNMSDFCDRSRTDAWDFSAFVRTFAAYLDHRLEYRMMNSNHKGVVRPLRDELYNSHDEEEFTKASEMTEEKLVAKAQQMQQLLDRFIACRPVGAARANRVVTVSLYPLVKESVQLYCELTEVTAALTERFPGMEADDCERVHAVFVGLAKQLDELTSLYAWCRDAHVCRVSDVPEVELVTQKKLELMDEFVRDRRAAAAASHSQPRPLPSPLPLPSPESPDVVEYEDMNATMALPAPEEESIPAQEENISGETAAIIAVEEDADFLNLKGDAMSGEEHGNQLALALFDGGNQAGPAPEFDPSSSTDWETALVQSASALAHRRAELGGGLDMMVLDGMYTHATATAAAANAQAFSGSASSVAMRPPGAPMLALPAPPGTAGGGGADPFAASMAVPPPTYVQMSDLKTKQQQLVEEQMVWRQYGKNGMRGQGALAMLEQQRPPLQQQQQMMMLPPNGGYSYAGYHRNS</sequence>
<evidence type="ECO:0000313" key="21">
    <source>
        <dbReference type="EnsemblPlants" id="LPERR05G13640.1"/>
    </source>
</evidence>
<dbReference type="InterPro" id="IPR011417">
    <property type="entry name" value="ANTH_dom"/>
</dbReference>
<keyword evidence="9" id="KW-0762">Sugar transport</keyword>
<keyword evidence="10 18" id="KW-0812">Transmembrane</keyword>